<dbReference type="Pfam" id="PF01189">
    <property type="entry name" value="Methyltr_RsmB-F"/>
    <property type="match status" value="1"/>
</dbReference>
<gene>
    <name evidence="9" type="primary">rsmF</name>
    <name evidence="9" type="ORF">HRbin22_00868</name>
</gene>
<dbReference type="CDD" id="cd21147">
    <property type="entry name" value="RsmF_methylt_CTD1"/>
    <property type="match status" value="1"/>
</dbReference>
<dbReference type="PANTHER" id="PTHR22807:SF30">
    <property type="entry name" value="28S RRNA (CYTOSINE(4447)-C(5))-METHYLTRANSFERASE-RELATED"/>
    <property type="match status" value="1"/>
</dbReference>
<dbReference type="Pfam" id="PF17126">
    <property type="entry name" value="RsmF_methylt_CI"/>
    <property type="match status" value="1"/>
</dbReference>
<dbReference type="InterPro" id="IPR018314">
    <property type="entry name" value="RsmB/NOL1/NOP2-like_CS"/>
</dbReference>
<evidence type="ECO:0000313" key="10">
    <source>
        <dbReference type="Proteomes" id="UP000236642"/>
    </source>
</evidence>
<evidence type="ECO:0000313" key="9">
    <source>
        <dbReference type="EMBL" id="GBD08627.1"/>
    </source>
</evidence>
<keyword evidence="2" id="KW-0963">Cytoplasm</keyword>
<evidence type="ECO:0000256" key="7">
    <source>
        <dbReference type="PROSITE-ProRule" id="PRU01023"/>
    </source>
</evidence>
<comment type="similarity">
    <text evidence="1 7">Belongs to the class I-like SAM-binding methyltransferase superfamily. RsmB/NOP family.</text>
</comment>
<evidence type="ECO:0000256" key="1">
    <source>
        <dbReference type="ARBA" id="ARBA00007494"/>
    </source>
</evidence>
<dbReference type="InterPro" id="IPR031340">
    <property type="entry name" value="RsmF_methylt_CI"/>
</dbReference>
<evidence type="ECO:0000256" key="4">
    <source>
        <dbReference type="ARBA" id="ARBA00022679"/>
    </source>
</evidence>
<dbReference type="GO" id="GO:0001510">
    <property type="term" value="P:RNA methylation"/>
    <property type="evidence" value="ECO:0007669"/>
    <property type="project" value="InterPro"/>
</dbReference>
<dbReference type="GO" id="GO:0003723">
    <property type="term" value="F:RNA binding"/>
    <property type="evidence" value="ECO:0007669"/>
    <property type="project" value="UniProtKB-UniRule"/>
</dbReference>
<dbReference type="PROSITE" id="PS51686">
    <property type="entry name" value="SAM_MT_RSMB_NOP"/>
    <property type="match status" value="1"/>
</dbReference>
<dbReference type="Pfam" id="PF17125">
    <property type="entry name" value="Methyltr_RsmF_N"/>
    <property type="match status" value="1"/>
</dbReference>
<sequence length="471" mass="52876">MEPFPERFVERMQAWLGPEAAIFLRALAGPYRTGLRVNTLKIRPEAFQACSPFPLSPVPWCPEGFVIEDPEARPGLHPYHAAGLYYLQDPSAMAAAVLLDPQPGEWVLDLAAAPGGKTTHIAARMRNTGVLVANEIQPRRASILALNVERLGVTHAILTNEPPPRLADRWEGLFDRVLVDAPCSGEGMFARDPEAIRAWSVERVRRSAALQKAILSEAARMVRPGGWLLYATCTFAPEENEGVVDAFLKAHPDFELVDPPRHPAFDRGRPEWIEGGDPRLARAVRLWPHRGPGHGHFYALLRRAGEERPHRPGSEDDLPGRARRALEAFWGEIMARPLPEGGLILREDQIYWTPMAPALWRGLRVLRPGWWLGRLRKDRFEPDHALAMALRPEEVLQVLDLPLEDPRVAAYLQGHPLEGPWAEGWVLIALEGFPLGWARAERGRLKNLYPRHLRSIGWWEVETGSGSRGHP</sequence>
<dbReference type="Pfam" id="PF13636">
    <property type="entry name" value="Methyltranf_PUA"/>
    <property type="match status" value="1"/>
</dbReference>
<feature type="binding site" evidence="7">
    <location>
        <position position="135"/>
    </location>
    <ligand>
        <name>S-adenosyl-L-methionine</name>
        <dbReference type="ChEBI" id="CHEBI:59789"/>
    </ligand>
</feature>
<dbReference type="Proteomes" id="UP000236642">
    <property type="component" value="Unassembled WGS sequence"/>
</dbReference>
<dbReference type="PROSITE" id="PS01153">
    <property type="entry name" value="NOL1_NOP2_SUN"/>
    <property type="match status" value="1"/>
</dbReference>
<feature type="active site" description="Nucleophile" evidence="7">
    <location>
        <position position="233"/>
    </location>
</feature>
<evidence type="ECO:0000256" key="3">
    <source>
        <dbReference type="ARBA" id="ARBA00022603"/>
    </source>
</evidence>
<dbReference type="InterPro" id="IPR027391">
    <property type="entry name" value="Nol1_Nop2_Fmu_2"/>
</dbReference>
<dbReference type="AlphaFoldDB" id="A0A2H5Y5A4"/>
<dbReference type="InterPro" id="IPR049560">
    <property type="entry name" value="MeTrfase_RsmB-F_NOP2_cat"/>
</dbReference>
<dbReference type="EC" id="2.1.1.-" evidence="9"/>
<evidence type="ECO:0000256" key="2">
    <source>
        <dbReference type="ARBA" id="ARBA00022490"/>
    </source>
</evidence>
<dbReference type="Gene3D" id="3.40.50.150">
    <property type="entry name" value="Vaccinia Virus protein VP39"/>
    <property type="match status" value="1"/>
</dbReference>
<feature type="domain" description="SAM-dependent MTase RsmB/NOP-type" evidence="8">
    <location>
        <begin position="23"/>
        <end position="304"/>
    </location>
</feature>
<dbReference type="EMBL" id="BEHY01000014">
    <property type="protein sequence ID" value="GBD08627.1"/>
    <property type="molecule type" value="Genomic_DNA"/>
</dbReference>
<keyword evidence="3 7" id="KW-0489">Methyltransferase</keyword>
<evidence type="ECO:0000259" key="8">
    <source>
        <dbReference type="PROSITE" id="PS51686"/>
    </source>
</evidence>
<dbReference type="InterPro" id="IPR023267">
    <property type="entry name" value="RCMT"/>
</dbReference>
<dbReference type="Gene3D" id="2.30.130.60">
    <property type="match status" value="1"/>
</dbReference>
<feature type="binding site" evidence="7">
    <location>
        <position position="180"/>
    </location>
    <ligand>
        <name>S-adenosyl-L-methionine</name>
        <dbReference type="ChEBI" id="CHEBI:59789"/>
    </ligand>
</feature>
<dbReference type="InterPro" id="IPR029063">
    <property type="entry name" value="SAM-dependent_MTases_sf"/>
</dbReference>
<dbReference type="GO" id="GO:0008173">
    <property type="term" value="F:RNA methyltransferase activity"/>
    <property type="evidence" value="ECO:0007669"/>
    <property type="project" value="InterPro"/>
</dbReference>
<feature type="binding site" evidence="7">
    <location>
        <begin position="111"/>
        <end position="117"/>
    </location>
    <ligand>
        <name>S-adenosyl-L-methionine</name>
        <dbReference type="ChEBI" id="CHEBI:59789"/>
    </ligand>
</feature>
<name>A0A2H5Y5A4_9CHLR</name>
<organism evidence="9 10">
    <name type="scientific">Candidatus Thermoflexus japonica</name>
    <dbReference type="NCBI Taxonomy" id="2035417"/>
    <lineage>
        <taxon>Bacteria</taxon>
        <taxon>Bacillati</taxon>
        <taxon>Chloroflexota</taxon>
        <taxon>Thermoflexia</taxon>
        <taxon>Thermoflexales</taxon>
        <taxon>Thermoflexaceae</taxon>
        <taxon>Thermoflexus</taxon>
    </lineage>
</organism>
<dbReference type="Gene3D" id="3.30.70.1170">
    <property type="entry name" value="Sun protein, domain 3"/>
    <property type="match status" value="1"/>
</dbReference>
<dbReference type="InterPro" id="IPR001678">
    <property type="entry name" value="MeTrfase_RsmB-F_NOP2_dom"/>
</dbReference>
<keyword evidence="5 7" id="KW-0949">S-adenosyl-L-methionine</keyword>
<dbReference type="SUPFAM" id="SSF53335">
    <property type="entry name" value="S-adenosyl-L-methionine-dependent methyltransferases"/>
    <property type="match status" value="1"/>
</dbReference>
<accession>A0A2H5Y5A4</accession>
<reference evidence="10" key="1">
    <citation type="submission" date="2017-09" db="EMBL/GenBank/DDBJ databases">
        <title>Metaegenomics of thermophilic ammonia-oxidizing enrichment culture.</title>
        <authorList>
            <person name="Kato S."/>
            <person name="Suzuki K."/>
        </authorList>
    </citation>
    <scope>NUCLEOTIDE SEQUENCE [LARGE SCALE GENOMIC DNA]</scope>
</reference>
<dbReference type="PANTHER" id="PTHR22807">
    <property type="entry name" value="NOP2 YEAST -RELATED NOL1/NOP2/FMU SUN DOMAIN-CONTAINING"/>
    <property type="match status" value="1"/>
</dbReference>
<dbReference type="PRINTS" id="PR02008">
    <property type="entry name" value="RCMTFAMILY"/>
</dbReference>
<comment type="caution">
    <text evidence="9">The sequence shown here is derived from an EMBL/GenBank/DDBJ whole genome shotgun (WGS) entry which is preliminary data.</text>
</comment>
<evidence type="ECO:0000256" key="6">
    <source>
        <dbReference type="ARBA" id="ARBA00022884"/>
    </source>
</evidence>
<keyword evidence="4 7" id="KW-0808">Transferase</keyword>
<comment type="caution">
    <text evidence="7">Lacks conserved residue(s) required for the propagation of feature annotation.</text>
</comment>
<proteinExistence type="inferred from homology"/>
<keyword evidence="6 7" id="KW-0694">RNA-binding</keyword>
<protein>
    <submittedName>
        <fullName evidence="9">Ribosomal RNA small subunit methyltransferase F</fullName>
        <ecNumber evidence="9">2.1.1.-</ecNumber>
    </submittedName>
</protein>
<dbReference type="InterPro" id="IPR031341">
    <property type="entry name" value="Methyltr_RsmF_N"/>
</dbReference>
<evidence type="ECO:0000256" key="5">
    <source>
        <dbReference type="ARBA" id="ARBA00022691"/>
    </source>
</evidence>